<reference evidence="2 3" key="1">
    <citation type="submission" date="2014-08" db="EMBL/GenBank/DDBJ databases">
        <title>Draft genome sequence of a novel L-asparaginase producing marine bacterium, Halomonas campaniensis.</title>
        <authorList>
            <person name="Sundarakrishnan B."/>
            <person name="Moushumi Priya A."/>
            <person name="Raman G."/>
            <person name="Sakthivel N."/>
            <person name="Park S."/>
            <person name="Jayachandran S."/>
        </authorList>
    </citation>
    <scope>NUCLEOTIDE SEQUENCE [LARGE SCALE GENOMIC DNA]</scope>
    <source>
        <strain evidence="2 3">SK03</strain>
    </source>
</reference>
<dbReference type="AlphaFoldDB" id="A0A246S5Q7"/>
<dbReference type="SUPFAM" id="SSF46689">
    <property type="entry name" value="Homeodomain-like"/>
    <property type="match status" value="1"/>
</dbReference>
<dbReference type="GO" id="GO:0097367">
    <property type="term" value="F:carbohydrate derivative binding"/>
    <property type="evidence" value="ECO:0007669"/>
    <property type="project" value="InterPro"/>
</dbReference>
<dbReference type="PROSITE" id="PS51071">
    <property type="entry name" value="HTH_RPIR"/>
    <property type="match status" value="1"/>
</dbReference>
<dbReference type="InterPro" id="IPR009057">
    <property type="entry name" value="Homeodomain-like_sf"/>
</dbReference>
<dbReference type="OrthoDB" id="3237351at2"/>
<gene>
    <name evidence="2" type="ORF">JI62_04210</name>
</gene>
<dbReference type="Pfam" id="PF01418">
    <property type="entry name" value="HTH_6"/>
    <property type="match status" value="1"/>
</dbReference>
<dbReference type="InterPro" id="IPR036388">
    <property type="entry name" value="WH-like_DNA-bd_sf"/>
</dbReference>
<evidence type="ECO:0000313" key="3">
    <source>
        <dbReference type="Proteomes" id="UP000197334"/>
    </source>
</evidence>
<feature type="domain" description="HTH rpiR-type" evidence="1">
    <location>
        <begin position="3"/>
        <end position="79"/>
    </location>
</feature>
<dbReference type="RefSeq" id="WP_088698976.1">
    <property type="nucleotide sequence ID" value="NZ_JPUA01000010.1"/>
</dbReference>
<name>A0A246S5Q7_9GAMM</name>
<dbReference type="GO" id="GO:0003677">
    <property type="term" value="F:DNA binding"/>
    <property type="evidence" value="ECO:0007669"/>
    <property type="project" value="InterPro"/>
</dbReference>
<evidence type="ECO:0000313" key="2">
    <source>
        <dbReference type="EMBL" id="OWV31065.1"/>
    </source>
</evidence>
<sequence length="291" mass="32494">MTPHIGQRITAQFDALTAQEQRVASFILDHFDDLAVYSAADLARLTGVSKSTVSRLFKRLGFESYRTVKDHARQLRNLGVPLVIDPNAMQEEVGAPFQRHLQREQDNLQRCLNGIAADQFAALVERLDSARHVVVIGFRNSYPLALHFRQQLIQARTQVRVVPHPNQSLAEEIVDLTEQDVVVLFGFRRRPAAFASLINALERSPAKVALLADPTAVNFASQVTWFFETPLESLSAFDSYAAANSLICLIANGLLHRRLAEGRERISAISEVYSELSELEAPTMSVDWSAQ</sequence>
<dbReference type="PANTHER" id="PTHR30514:SF18">
    <property type="entry name" value="RPIR-FAMILY TRANSCRIPTIONAL REGULATOR"/>
    <property type="match status" value="1"/>
</dbReference>
<accession>A0A246S5Q7</accession>
<dbReference type="Gene3D" id="1.10.10.10">
    <property type="entry name" value="Winged helix-like DNA-binding domain superfamily/Winged helix DNA-binding domain"/>
    <property type="match status" value="1"/>
</dbReference>
<dbReference type="InterPro" id="IPR001347">
    <property type="entry name" value="SIS_dom"/>
</dbReference>
<dbReference type="Proteomes" id="UP000197334">
    <property type="component" value="Unassembled WGS sequence"/>
</dbReference>
<dbReference type="GO" id="GO:0003700">
    <property type="term" value="F:DNA-binding transcription factor activity"/>
    <property type="evidence" value="ECO:0007669"/>
    <property type="project" value="InterPro"/>
</dbReference>
<evidence type="ECO:0000259" key="1">
    <source>
        <dbReference type="PROSITE" id="PS51071"/>
    </source>
</evidence>
<dbReference type="Gene3D" id="3.40.50.10490">
    <property type="entry name" value="Glucose-6-phosphate isomerase like protein, domain 1"/>
    <property type="match status" value="1"/>
</dbReference>
<dbReference type="InterPro" id="IPR000281">
    <property type="entry name" value="HTH_RpiR"/>
</dbReference>
<organism evidence="2 3">
    <name type="scientific">Halomonas campaniensis</name>
    <dbReference type="NCBI Taxonomy" id="213554"/>
    <lineage>
        <taxon>Bacteria</taxon>
        <taxon>Pseudomonadati</taxon>
        <taxon>Pseudomonadota</taxon>
        <taxon>Gammaproteobacteria</taxon>
        <taxon>Oceanospirillales</taxon>
        <taxon>Halomonadaceae</taxon>
        <taxon>Halomonas</taxon>
    </lineage>
</organism>
<comment type="caution">
    <text evidence="2">The sequence shown here is derived from an EMBL/GenBank/DDBJ whole genome shotgun (WGS) entry which is preliminary data.</text>
</comment>
<dbReference type="PANTHER" id="PTHR30514">
    <property type="entry name" value="GLUCOKINASE"/>
    <property type="match status" value="1"/>
</dbReference>
<dbReference type="GO" id="GO:1901135">
    <property type="term" value="P:carbohydrate derivative metabolic process"/>
    <property type="evidence" value="ECO:0007669"/>
    <property type="project" value="InterPro"/>
</dbReference>
<proteinExistence type="predicted"/>
<dbReference type="Pfam" id="PF01380">
    <property type="entry name" value="SIS"/>
    <property type="match status" value="1"/>
</dbReference>
<keyword evidence="3" id="KW-1185">Reference proteome</keyword>
<protein>
    <submittedName>
        <fullName evidence="2">RpiR family transcriptional regulator</fullName>
    </submittedName>
</protein>
<dbReference type="EMBL" id="JPUA01000010">
    <property type="protein sequence ID" value="OWV31065.1"/>
    <property type="molecule type" value="Genomic_DNA"/>
</dbReference>
<dbReference type="InterPro" id="IPR047640">
    <property type="entry name" value="RpiR-like"/>
</dbReference>
<dbReference type="InterPro" id="IPR046348">
    <property type="entry name" value="SIS_dom_sf"/>
</dbReference>
<dbReference type="SUPFAM" id="SSF53697">
    <property type="entry name" value="SIS domain"/>
    <property type="match status" value="1"/>
</dbReference>